<evidence type="ECO:0000313" key="2">
    <source>
        <dbReference type="Proteomes" id="UP000179860"/>
    </source>
</evidence>
<accession>A0A8F4QIS7</accession>
<name>A0A8F4QIS7_9BURK</name>
<dbReference type="AlphaFoldDB" id="A0A8F4QIS7"/>
<dbReference type="RefSeq" id="WP_154671688.1">
    <property type="nucleotide sequence ID" value="NZ_CP017563.2"/>
</dbReference>
<keyword evidence="2" id="KW-1185">Reference proteome</keyword>
<evidence type="ECO:0000313" key="1">
    <source>
        <dbReference type="EMBL" id="QXE07324.1"/>
    </source>
</evidence>
<keyword evidence="1" id="KW-0614">Plasmid</keyword>
<dbReference type="EMBL" id="CP017563">
    <property type="protein sequence ID" value="QXE07324.1"/>
    <property type="molecule type" value="Genomic_DNA"/>
</dbReference>
<reference evidence="1" key="1">
    <citation type="submission" date="2016-09" db="EMBL/GenBank/DDBJ databases">
        <title>The Complete Genome of Burkholderia sprentiae wsm5005.</title>
        <authorList>
            <person name="De Meyer S."/>
            <person name="Wang P."/>
            <person name="Terpolilli J."/>
        </authorList>
    </citation>
    <scope>NUCLEOTIDE SEQUENCE [LARGE SCALE GENOMIC DNA]</scope>
    <source>
        <strain evidence="1">WSM5005</strain>
    </source>
</reference>
<gene>
    <name evidence="1" type="ORF">BJG93_36465</name>
</gene>
<organism evidence="1 2">
    <name type="scientific">Paraburkholderia sprentiae WSM5005</name>
    <dbReference type="NCBI Taxonomy" id="754502"/>
    <lineage>
        <taxon>Bacteria</taxon>
        <taxon>Pseudomonadati</taxon>
        <taxon>Pseudomonadota</taxon>
        <taxon>Betaproteobacteria</taxon>
        <taxon>Burkholderiales</taxon>
        <taxon>Burkholderiaceae</taxon>
        <taxon>Paraburkholderia</taxon>
    </lineage>
</organism>
<dbReference type="KEGG" id="pspw:BJG93_36465"/>
<dbReference type="Proteomes" id="UP000179860">
    <property type="component" value="Plasmid pl1WSM5005"/>
</dbReference>
<sequence length="46" mass="5105">MFGPKSSDAPPHELISGREFRVLQVLANLAAHLNLPYQPLPPVARR</sequence>
<proteinExistence type="predicted"/>
<geneLocation type="plasmid" evidence="1 2">
    <name>pl1WSM5005</name>
</geneLocation>
<protein>
    <submittedName>
        <fullName evidence="1">Uncharacterized protein</fullName>
    </submittedName>
</protein>